<dbReference type="InterPro" id="IPR029044">
    <property type="entry name" value="Nucleotide-diphossugar_trans"/>
</dbReference>
<organism evidence="1 2">
    <name type="scientific">Frankia umida</name>
    <dbReference type="NCBI Taxonomy" id="573489"/>
    <lineage>
        <taxon>Bacteria</taxon>
        <taxon>Bacillati</taxon>
        <taxon>Actinomycetota</taxon>
        <taxon>Actinomycetes</taxon>
        <taxon>Frankiales</taxon>
        <taxon>Frankiaceae</taxon>
        <taxon>Frankia</taxon>
    </lineage>
</organism>
<protein>
    <submittedName>
        <fullName evidence="1">DUF2064 domain-containing protein</fullName>
    </submittedName>
</protein>
<dbReference type="PANTHER" id="PTHR36529">
    <property type="entry name" value="SLL1095 PROTEIN"/>
    <property type="match status" value="1"/>
</dbReference>
<name>A0ABT0K4U4_9ACTN</name>
<comment type="caution">
    <text evidence="1">The sequence shown here is derived from an EMBL/GenBank/DDBJ whole genome shotgun (WGS) entry which is preliminary data.</text>
</comment>
<accession>A0ABT0K4U4</accession>
<evidence type="ECO:0000313" key="2">
    <source>
        <dbReference type="Proteomes" id="UP001201873"/>
    </source>
</evidence>
<dbReference type="PANTHER" id="PTHR36529:SF1">
    <property type="entry name" value="GLYCOSYLTRANSFERASE"/>
    <property type="match status" value="1"/>
</dbReference>
<dbReference type="Pfam" id="PF09837">
    <property type="entry name" value="DUF2064"/>
    <property type="match status" value="1"/>
</dbReference>
<keyword evidence="2" id="KW-1185">Reference proteome</keyword>
<proteinExistence type="predicted"/>
<dbReference type="InterPro" id="IPR018641">
    <property type="entry name" value="Trfase_1_rSAM/seldom-assoc"/>
</dbReference>
<reference evidence="1 2" key="1">
    <citation type="submission" date="2022-04" db="EMBL/GenBank/DDBJ databases">
        <title>Genome diversity in the genus Frankia.</title>
        <authorList>
            <person name="Carlos-Shanley C."/>
            <person name="Hahn D."/>
        </authorList>
    </citation>
    <scope>NUCLEOTIDE SEQUENCE [LARGE SCALE GENOMIC DNA]</scope>
    <source>
        <strain evidence="1 2">Ag45/Mut15</strain>
    </source>
</reference>
<gene>
    <name evidence="1" type="ORF">MXD59_24165</name>
</gene>
<evidence type="ECO:0000313" key="1">
    <source>
        <dbReference type="EMBL" id="MCK9878820.1"/>
    </source>
</evidence>
<sequence length="215" mass="22636">MAKEPLPGRVKTRLTPPYTPREAARFAAAALADTLDAVASASRTLGVRPLVVLDGHPGHWLPREFALRAQVDGPLDVRLAAAFDAVRGQPALLVGMDTPQITPAGLLRAAARLRRDTDAAFGRAQDGGWWLLGLGAADGDLVRGVPTSQPDTGARQHTRLRDAGLRVVDLPVLRDVDTAADIAPVATLVPRGRFAAVAADLRSRSCDPAGARETA</sequence>
<dbReference type="Proteomes" id="UP001201873">
    <property type="component" value="Unassembled WGS sequence"/>
</dbReference>
<dbReference type="EMBL" id="JALKFT010000046">
    <property type="protein sequence ID" value="MCK9878820.1"/>
    <property type="molecule type" value="Genomic_DNA"/>
</dbReference>
<dbReference type="Gene3D" id="3.90.550.10">
    <property type="entry name" value="Spore Coat Polysaccharide Biosynthesis Protein SpsA, Chain A"/>
    <property type="match status" value="1"/>
</dbReference>
<dbReference type="SUPFAM" id="SSF53448">
    <property type="entry name" value="Nucleotide-diphospho-sugar transferases"/>
    <property type="match status" value="1"/>
</dbReference>